<dbReference type="EMBL" id="JACHEN010000011">
    <property type="protein sequence ID" value="MBB6216039.1"/>
    <property type="molecule type" value="Genomic_DNA"/>
</dbReference>
<proteinExistence type="predicted"/>
<dbReference type="PANTHER" id="PTHR43155">
    <property type="entry name" value="CYCLIC DI-GMP PHOSPHODIESTERASE PA4108-RELATED"/>
    <property type="match status" value="1"/>
</dbReference>
<dbReference type="Proteomes" id="UP000579281">
    <property type="component" value="Unassembled WGS sequence"/>
</dbReference>
<dbReference type="RefSeq" id="WP_184310577.1">
    <property type="nucleotide sequence ID" value="NZ_JACHEN010000011.1"/>
</dbReference>
<dbReference type="GO" id="GO:0016740">
    <property type="term" value="F:transferase activity"/>
    <property type="evidence" value="ECO:0007669"/>
    <property type="project" value="UniProtKB-KW"/>
</dbReference>
<reference evidence="2 3" key="1">
    <citation type="submission" date="2020-08" db="EMBL/GenBank/DDBJ databases">
        <title>Genomic Encyclopedia of Type Strains, Phase IV (KMG-IV): sequencing the most valuable type-strain genomes for metagenomic binning, comparative biology and taxonomic classification.</title>
        <authorList>
            <person name="Goeker M."/>
        </authorList>
    </citation>
    <scope>NUCLEOTIDE SEQUENCE [LARGE SCALE GENOMIC DNA]</scope>
    <source>
        <strain evidence="2 3">DSM 103526</strain>
    </source>
</reference>
<accession>A0A841L0Y6</accession>
<dbReference type="CDD" id="cd00077">
    <property type="entry name" value="HDc"/>
    <property type="match status" value="1"/>
</dbReference>
<dbReference type="PANTHER" id="PTHR43155:SF2">
    <property type="entry name" value="CYCLIC DI-GMP PHOSPHODIESTERASE PA4108"/>
    <property type="match status" value="1"/>
</dbReference>
<evidence type="ECO:0000313" key="2">
    <source>
        <dbReference type="EMBL" id="MBB6216039.1"/>
    </source>
</evidence>
<dbReference type="InterPro" id="IPR037522">
    <property type="entry name" value="HD_GYP_dom"/>
</dbReference>
<dbReference type="InterPro" id="IPR003607">
    <property type="entry name" value="HD/PDEase_dom"/>
</dbReference>
<dbReference type="Pfam" id="PF13487">
    <property type="entry name" value="HD_5"/>
    <property type="match status" value="1"/>
</dbReference>
<evidence type="ECO:0000259" key="1">
    <source>
        <dbReference type="PROSITE" id="PS51832"/>
    </source>
</evidence>
<evidence type="ECO:0000313" key="3">
    <source>
        <dbReference type="Proteomes" id="UP000579281"/>
    </source>
</evidence>
<name>A0A841L0Y6_9FIRM</name>
<sequence>MKLVRTSQLEEGMILAEDIMGKYDIVFLTSGTVLNDRHIENLKKLDLHYVYVMEKISEVESDQSLQPSIIIVDRQLTKEYAQSMDQFKTAYESVGLGKKIEREVVEKSVLPLMKEVVKSNNVLGRLRQIESNDAYTYRHSMNVGILAAMVGKWLNYSERDLENLTTAAMLHDIGKSKIPEEIINKPDTLTAEEYEIVKKHSNLGYEILKESEGMNFDILCGVLQHHERMDGSGYPLGIKGNKIHEFAKIIAVVDVFDAMTSQKAYRSKMSPFKVAEYIVENSFDTLDPYIANTFLENISKYYVGNIVKLNTGEVGEIVLVNKQSPTRPLVKINDKFVDLLKNHDYEIVDVIA</sequence>
<keyword evidence="3" id="KW-1185">Reference proteome</keyword>
<keyword evidence="2" id="KW-0808">Transferase</keyword>
<comment type="caution">
    <text evidence="2">The sequence shown here is derived from an EMBL/GenBank/DDBJ whole genome shotgun (WGS) entry which is preliminary data.</text>
</comment>
<dbReference type="SMART" id="SM00471">
    <property type="entry name" value="HDc"/>
    <property type="match status" value="1"/>
</dbReference>
<dbReference type="AlphaFoldDB" id="A0A841L0Y6"/>
<dbReference type="InterPro" id="IPR006675">
    <property type="entry name" value="HDIG_dom"/>
</dbReference>
<gene>
    <name evidence="2" type="ORF">HNQ80_002130</name>
</gene>
<dbReference type="PROSITE" id="PS51832">
    <property type="entry name" value="HD_GYP"/>
    <property type="match status" value="1"/>
</dbReference>
<organism evidence="2 3">
    <name type="scientific">Anaerosolibacter carboniphilus</name>
    <dbReference type="NCBI Taxonomy" id="1417629"/>
    <lineage>
        <taxon>Bacteria</taxon>
        <taxon>Bacillati</taxon>
        <taxon>Bacillota</taxon>
        <taxon>Clostridia</taxon>
        <taxon>Peptostreptococcales</taxon>
        <taxon>Thermotaleaceae</taxon>
        <taxon>Anaerosolibacter</taxon>
    </lineage>
</organism>
<dbReference type="NCBIfam" id="TIGR00277">
    <property type="entry name" value="HDIG"/>
    <property type="match status" value="1"/>
</dbReference>
<feature type="domain" description="HD-GYP" evidence="1">
    <location>
        <begin position="114"/>
        <end position="310"/>
    </location>
</feature>
<dbReference type="Gene3D" id="1.10.3210.10">
    <property type="entry name" value="Hypothetical protein af1432"/>
    <property type="match status" value="1"/>
</dbReference>
<protein>
    <submittedName>
        <fullName evidence="2">Putative nucleotidyltransferase with HDIG domain</fullName>
    </submittedName>
</protein>
<dbReference type="SUPFAM" id="SSF109604">
    <property type="entry name" value="HD-domain/PDEase-like"/>
    <property type="match status" value="1"/>
</dbReference>